<feature type="region of interest" description="Disordered" evidence="1">
    <location>
        <begin position="241"/>
        <end position="282"/>
    </location>
</feature>
<evidence type="ECO:0000256" key="1">
    <source>
        <dbReference type="SAM" id="MobiDB-lite"/>
    </source>
</evidence>
<evidence type="ECO:0000256" key="2">
    <source>
        <dbReference type="SAM" id="Phobius"/>
    </source>
</evidence>
<keyword evidence="2" id="KW-1133">Transmembrane helix</keyword>
<sequence length="282" mass="32949">MRILEGKKREWWMYLTTLGLCIAFLVQKGSWLRNMMRLKKLISSALSSIHRDPSSTQLESQMPKVTIDLSAYHPLNFMSKGAYKSDHNDNQDVDFNVNHIYKTYKEEEECKESLVDLDDYSINDDNDIDELLNADLEYEIPRNINAKVVDDDRNPLKYVEQNVSKWKYAAPNSNGRSVYNQGFKTRSRVGHFIAQNQGRARARARSTIAVMVASLPRQNSLPLFAQNRDLPCSHHWSRCTKAREAEGEERLTNGGREREREREREEQNEDCRERREAEKEEC</sequence>
<dbReference type="Proteomes" id="UP001153076">
    <property type="component" value="Unassembled WGS sequence"/>
</dbReference>
<proteinExistence type="predicted"/>
<keyword evidence="4" id="KW-1185">Reference proteome</keyword>
<keyword evidence="2" id="KW-0472">Membrane</keyword>
<gene>
    <name evidence="3" type="ORF">Cgig2_019841</name>
</gene>
<accession>A0A9Q1JU87</accession>
<evidence type="ECO:0000313" key="4">
    <source>
        <dbReference type="Proteomes" id="UP001153076"/>
    </source>
</evidence>
<reference evidence="3" key="1">
    <citation type="submission" date="2022-04" db="EMBL/GenBank/DDBJ databases">
        <title>Carnegiea gigantea Genome sequencing and assembly v2.</title>
        <authorList>
            <person name="Copetti D."/>
            <person name="Sanderson M.J."/>
            <person name="Burquez A."/>
            <person name="Wojciechowski M.F."/>
        </authorList>
    </citation>
    <scope>NUCLEOTIDE SEQUENCE</scope>
    <source>
        <strain evidence="3">SGP5-SGP5p</strain>
        <tissue evidence="3">Aerial part</tissue>
    </source>
</reference>
<comment type="caution">
    <text evidence="3">The sequence shown here is derived from an EMBL/GenBank/DDBJ whole genome shotgun (WGS) entry which is preliminary data.</text>
</comment>
<evidence type="ECO:0000313" key="3">
    <source>
        <dbReference type="EMBL" id="KAJ8431165.1"/>
    </source>
</evidence>
<protein>
    <submittedName>
        <fullName evidence="3">Uncharacterized protein</fullName>
    </submittedName>
</protein>
<dbReference type="AlphaFoldDB" id="A0A9Q1JU87"/>
<name>A0A9Q1JU87_9CARY</name>
<dbReference type="EMBL" id="JAKOGI010000712">
    <property type="protein sequence ID" value="KAJ8431165.1"/>
    <property type="molecule type" value="Genomic_DNA"/>
</dbReference>
<keyword evidence="2" id="KW-0812">Transmembrane</keyword>
<organism evidence="3 4">
    <name type="scientific">Carnegiea gigantea</name>
    <dbReference type="NCBI Taxonomy" id="171969"/>
    <lineage>
        <taxon>Eukaryota</taxon>
        <taxon>Viridiplantae</taxon>
        <taxon>Streptophyta</taxon>
        <taxon>Embryophyta</taxon>
        <taxon>Tracheophyta</taxon>
        <taxon>Spermatophyta</taxon>
        <taxon>Magnoliopsida</taxon>
        <taxon>eudicotyledons</taxon>
        <taxon>Gunneridae</taxon>
        <taxon>Pentapetalae</taxon>
        <taxon>Caryophyllales</taxon>
        <taxon>Cactineae</taxon>
        <taxon>Cactaceae</taxon>
        <taxon>Cactoideae</taxon>
        <taxon>Echinocereeae</taxon>
        <taxon>Carnegiea</taxon>
    </lineage>
</organism>
<feature type="transmembrane region" description="Helical" evidence="2">
    <location>
        <begin position="12"/>
        <end position="31"/>
    </location>
</feature>